<dbReference type="SUPFAM" id="SSF102712">
    <property type="entry name" value="JAB1/MPN domain"/>
    <property type="match status" value="1"/>
</dbReference>
<organism evidence="1 2">
    <name type="scientific">Solimonas fluminis</name>
    <dbReference type="NCBI Taxonomy" id="2086571"/>
    <lineage>
        <taxon>Bacteria</taxon>
        <taxon>Pseudomonadati</taxon>
        <taxon>Pseudomonadota</taxon>
        <taxon>Gammaproteobacteria</taxon>
        <taxon>Nevskiales</taxon>
        <taxon>Nevskiaceae</taxon>
        <taxon>Solimonas</taxon>
    </lineage>
</organism>
<evidence type="ECO:0000313" key="1">
    <source>
        <dbReference type="EMBL" id="PPE73490.1"/>
    </source>
</evidence>
<keyword evidence="2" id="KW-1185">Reference proteome</keyword>
<evidence type="ECO:0000313" key="2">
    <source>
        <dbReference type="Proteomes" id="UP000238220"/>
    </source>
</evidence>
<sequence length="139" mass="15022">MVTEAALILPRRLVLRILAAAQNSAPNRMGGVVGHDADGPVAFMQLRNGAPQPETQLVHASGDIQAARFGLDGRGLGLWAYVVSYPASAAEPKAEDFRNSPYPDALHLVISLSTKGVLEMRAWRRLGTEPHECVLKIKD</sequence>
<dbReference type="Gene3D" id="3.40.140.10">
    <property type="entry name" value="Cytidine Deaminase, domain 2"/>
    <property type="match status" value="1"/>
</dbReference>
<gene>
    <name evidence="1" type="ORF">C3942_11825</name>
</gene>
<reference evidence="1 2" key="1">
    <citation type="submission" date="2018-02" db="EMBL/GenBank/DDBJ databases">
        <title>Genome sequencing of Solimonas sp. HR-BB.</title>
        <authorList>
            <person name="Lee Y."/>
            <person name="Jeon C.O."/>
        </authorList>
    </citation>
    <scope>NUCLEOTIDE SEQUENCE [LARGE SCALE GENOMIC DNA]</scope>
    <source>
        <strain evidence="1 2">HR-BB</strain>
    </source>
</reference>
<protein>
    <submittedName>
        <fullName evidence="1">Uncharacterized protein</fullName>
    </submittedName>
</protein>
<dbReference type="EMBL" id="PSNW01000006">
    <property type="protein sequence ID" value="PPE73490.1"/>
    <property type="molecule type" value="Genomic_DNA"/>
</dbReference>
<proteinExistence type="predicted"/>
<dbReference type="OrthoDB" id="9802958at2"/>
<name>A0A2S5TES3_9GAMM</name>
<comment type="caution">
    <text evidence="1">The sequence shown here is derived from an EMBL/GenBank/DDBJ whole genome shotgun (WGS) entry which is preliminary data.</text>
</comment>
<dbReference type="AlphaFoldDB" id="A0A2S5TES3"/>
<dbReference type="RefSeq" id="WP_104230552.1">
    <property type="nucleotide sequence ID" value="NZ_PSNW01000006.1"/>
</dbReference>
<accession>A0A2S5TES3</accession>
<dbReference type="Proteomes" id="UP000238220">
    <property type="component" value="Unassembled WGS sequence"/>
</dbReference>